<organism evidence="2 3">
    <name type="scientific">Symbiodinium microadriaticum</name>
    <name type="common">Dinoflagellate</name>
    <name type="synonym">Zooxanthella microadriatica</name>
    <dbReference type="NCBI Taxonomy" id="2951"/>
    <lineage>
        <taxon>Eukaryota</taxon>
        <taxon>Sar</taxon>
        <taxon>Alveolata</taxon>
        <taxon>Dinophyceae</taxon>
        <taxon>Suessiales</taxon>
        <taxon>Symbiodiniaceae</taxon>
        <taxon>Symbiodinium</taxon>
    </lineage>
</organism>
<evidence type="ECO:0000313" key="3">
    <source>
        <dbReference type="Proteomes" id="UP000186817"/>
    </source>
</evidence>
<gene>
    <name evidence="2" type="ORF">AK812_SmicGene8583</name>
</gene>
<evidence type="ECO:0000256" key="1">
    <source>
        <dbReference type="SAM" id="MobiDB-lite"/>
    </source>
</evidence>
<sequence length="1077" mass="116961">MSPTHPWIRKRMQTRRWPQRPEVPRMLGLLVQASLLLPVHEAAKVSFLQHSMNSSGTPAAKSLQSPEHIQLHQLPVVPKACPHCCYHGEKEVDCLDVDQCAAKGPANGKYAIVMSYFGKPRDGMLPYIQSMEAAAALANNADIFMVMMKSDSKHMTASQKELFQKHRVQLLDVDWDTPPNMKGYKEGGWCGHQDFIRLHVLGMEGYDAVAYYDTDIEFQGDITPVLRCAASGKFLSTNGGVGEPLNVGFFALKPDKRLFQASLNFAKEADFSHDHSWGQMGWKPAGGYFIGGECGQGFWYALFYKSGGLAQKALESVGLSAVDSAQIDRCIWNYQTSYMCAKDLDCNRVRVHHKPTRHTNGPEECQKLKFRTPKKTSVITYVVPQQVGEGSSPSPVLHCYNHSGVDEPSTTEGCEAVRERLQQLNFQARVRGPAPSCVECRLSCPLRDSLNVFVPPAAEWQDVQFLDIGGANEVLNPAVQICADLAYALSHRLIICAPYHFSDDVASRALCPLIFVITQADQALEGPGEQLEVLRQSLRALLFSTLSDCVELTQMVPILVVSEANTVANTQLLDDGESLNVQGPKGTNGLDAEVVDVEHGMSQLEWQDYEDLYNRWKVGGLSDDAVRRIGGANLLDLMEAQFILDVDAPSQDHGLGSELKVKREMMEAKNSLENLQTGESKPEFEWNVFEDLLINAAGLKRDIVQQSKVRRAAFIQDLLQANIGALPEEAWPYNAQCPSLRFPQRHPTQIPKDLGIKIAIGSAVAAGSVGTALAFGVFLSASSAATVAAAEATAASAEAKRGGDRCRCGRELLAEPSRAQRHISTVIGFESAGKIFSLDSRNAAATAEAAAVSAAATATAWGVGSAIVGASTAGISLSAAAGGGLGGKPREGITRIAGMTVVHASAVQVKDVRMAFRAFKGFLGSGFSLGHPGAICPVLRTVAEEEEEDTSSDPGSKPDFHPPSRSDGGSGSAAAAAVAKPSCCWSSCLEKLRQRYDRCMGCLRRTQSDINGLDVDEHETHVAWQTPPGDVLLYPEGTARWSHKDALGSLLYPFLLYNVQKSSYLTFDGQLQKEHLR</sequence>
<name>A0A1Q9EKM1_SYMMI</name>
<protein>
    <recommendedName>
        <fullName evidence="4">Nucleotide-diphospho-sugar transferase domain-containing protein</fullName>
    </recommendedName>
</protein>
<dbReference type="OrthoDB" id="412820at2759"/>
<dbReference type="AlphaFoldDB" id="A0A1Q9EKM1"/>
<dbReference type="Proteomes" id="UP000186817">
    <property type="component" value="Unassembled WGS sequence"/>
</dbReference>
<comment type="caution">
    <text evidence="2">The sequence shown here is derived from an EMBL/GenBank/DDBJ whole genome shotgun (WGS) entry which is preliminary data.</text>
</comment>
<dbReference type="EMBL" id="LSRX01000128">
    <property type="protein sequence ID" value="OLQ07960.1"/>
    <property type="molecule type" value="Genomic_DNA"/>
</dbReference>
<proteinExistence type="predicted"/>
<keyword evidence="3" id="KW-1185">Reference proteome</keyword>
<feature type="region of interest" description="Disordered" evidence="1">
    <location>
        <begin position="943"/>
        <end position="973"/>
    </location>
</feature>
<evidence type="ECO:0008006" key="4">
    <source>
        <dbReference type="Google" id="ProtNLM"/>
    </source>
</evidence>
<dbReference type="InterPro" id="IPR029044">
    <property type="entry name" value="Nucleotide-diphossugar_trans"/>
</dbReference>
<dbReference type="Gene3D" id="3.90.550.10">
    <property type="entry name" value="Spore Coat Polysaccharide Biosynthesis Protein SpsA, Chain A"/>
    <property type="match status" value="1"/>
</dbReference>
<accession>A0A1Q9EKM1</accession>
<evidence type="ECO:0000313" key="2">
    <source>
        <dbReference type="EMBL" id="OLQ07960.1"/>
    </source>
</evidence>
<reference evidence="2 3" key="1">
    <citation type="submission" date="2016-02" db="EMBL/GenBank/DDBJ databases">
        <title>Genome analysis of coral dinoflagellate symbionts highlights evolutionary adaptations to a symbiotic lifestyle.</title>
        <authorList>
            <person name="Aranda M."/>
            <person name="Li Y."/>
            <person name="Liew Y.J."/>
            <person name="Baumgarten S."/>
            <person name="Simakov O."/>
            <person name="Wilson M."/>
            <person name="Piel J."/>
            <person name="Ashoor H."/>
            <person name="Bougouffa S."/>
            <person name="Bajic V.B."/>
            <person name="Ryu T."/>
            <person name="Ravasi T."/>
            <person name="Bayer T."/>
            <person name="Micklem G."/>
            <person name="Kim H."/>
            <person name="Bhak J."/>
            <person name="Lajeunesse T.C."/>
            <person name="Voolstra C.R."/>
        </authorList>
    </citation>
    <scope>NUCLEOTIDE SEQUENCE [LARGE SCALE GENOMIC DNA]</scope>
    <source>
        <strain evidence="2 3">CCMP2467</strain>
    </source>
</reference>